<dbReference type="AlphaFoldDB" id="A0A1M3KWB3"/>
<evidence type="ECO:0000259" key="2">
    <source>
        <dbReference type="Pfam" id="PF00296"/>
    </source>
</evidence>
<dbReference type="EMBL" id="MKVH01000024">
    <property type="protein sequence ID" value="OJX56726.1"/>
    <property type="molecule type" value="Genomic_DNA"/>
</dbReference>
<evidence type="ECO:0000313" key="3">
    <source>
        <dbReference type="EMBL" id="OJX56726.1"/>
    </source>
</evidence>
<dbReference type="InterPro" id="IPR036661">
    <property type="entry name" value="Luciferase-like_sf"/>
</dbReference>
<dbReference type="SUPFAM" id="SSF51679">
    <property type="entry name" value="Bacterial luciferase-like"/>
    <property type="match status" value="1"/>
</dbReference>
<reference evidence="3 4" key="1">
    <citation type="submission" date="2016-09" db="EMBL/GenBank/DDBJ databases">
        <title>Genome-resolved meta-omics ties microbial dynamics to process performance in biotechnology for thiocyanate degradation.</title>
        <authorList>
            <person name="Kantor R.S."/>
            <person name="Huddy R.J."/>
            <person name="Iyer R."/>
            <person name="Thomas B.C."/>
            <person name="Brown C.T."/>
            <person name="Anantharaman K."/>
            <person name="Tringe S."/>
            <person name="Hettich R.L."/>
            <person name="Harrison S.T."/>
            <person name="Banfield J.F."/>
        </authorList>
    </citation>
    <scope>NUCLEOTIDE SEQUENCE [LARGE SCALE GENOMIC DNA]</scope>
    <source>
        <strain evidence="3">59-99</strain>
    </source>
</reference>
<organism evidence="3 4">
    <name type="scientific">Candidatus Kapaibacterium thiocyanatum</name>
    <dbReference type="NCBI Taxonomy" id="1895771"/>
    <lineage>
        <taxon>Bacteria</taxon>
        <taxon>Pseudomonadati</taxon>
        <taxon>Candidatus Kapaibacteriota</taxon>
        <taxon>Candidatus Kapaibacteriia</taxon>
        <taxon>Candidatus Kapaibacteriales</taxon>
        <taxon>Candidatus Kapaibacteriaceae</taxon>
        <taxon>Candidatus Kapaibacterium</taxon>
    </lineage>
</organism>
<comment type="similarity">
    <text evidence="1">To bacterial alkanal monooxygenase alpha and beta chains.</text>
</comment>
<gene>
    <name evidence="3" type="ORF">BGO89_09305</name>
</gene>
<dbReference type="Proteomes" id="UP000184233">
    <property type="component" value="Unassembled WGS sequence"/>
</dbReference>
<dbReference type="GO" id="GO:0016705">
    <property type="term" value="F:oxidoreductase activity, acting on paired donors, with incorporation or reduction of molecular oxygen"/>
    <property type="evidence" value="ECO:0007669"/>
    <property type="project" value="InterPro"/>
</dbReference>
<dbReference type="InterPro" id="IPR011251">
    <property type="entry name" value="Luciferase-like_dom"/>
</dbReference>
<evidence type="ECO:0000313" key="4">
    <source>
        <dbReference type="Proteomes" id="UP000184233"/>
    </source>
</evidence>
<proteinExistence type="predicted"/>
<dbReference type="InterPro" id="IPR050766">
    <property type="entry name" value="Bact_Lucif_Oxidored"/>
</dbReference>
<evidence type="ECO:0000256" key="1">
    <source>
        <dbReference type="ARBA" id="ARBA00007789"/>
    </source>
</evidence>
<dbReference type="GO" id="GO:0005829">
    <property type="term" value="C:cytosol"/>
    <property type="evidence" value="ECO:0007669"/>
    <property type="project" value="TreeGrafter"/>
</dbReference>
<accession>A0A1M3KWB3</accession>
<dbReference type="Gene3D" id="3.20.20.30">
    <property type="entry name" value="Luciferase-like domain"/>
    <property type="match status" value="1"/>
</dbReference>
<dbReference type="InterPro" id="IPR019949">
    <property type="entry name" value="CmoO-like"/>
</dbReference>
<dbReference type="PANTHER" id="PTHR30137:SF20">
    <property type="entry name" value="N-ACETYL-S-ALKYLCYSTEINE MONOOXYGENASE"/>
    <property type="match status" value="1"/>
</dbReference>
<protein>
    <recommendedName>
        <fullName evidence="2">Luciferase-like domain-containing protein</fullName>
    </recommendedName>
</protein>
<name>A0A1M3KWB3_9BACT</name>
<feature type="domain" description="Luciferase-like" evidence="2">
    <location>
        <begin position="15"/>
        <end position="295"/>
    </location>
</feature>
<sequence length="327" mass="35250">MKLRLSILDQSPVVDDIAAATAIGNTMDLVMLAEREGYHRYWFAEHHGGASFASATPELMMAYAAARTSTIRLGSGGILLGHAASLKVAETLRMLEALAPGRIDAGFGRAPGGDGRVARALHYTPVEAMTRLDEVLRYLRDGRQPSQDGDVVAVPDGAGMPEVWMLGTSPDSALAAARAGLSYAFGAFIDPTRIDASMAAYWNNFVPSVWCPEPTTMIATVAFCADTDAAAQDLAHCSEEWFVQSFLRGRNTRFPSKPSMAFNDHEQAIAAMRRSTVHIGTGAAVSQAIEYLARRYAASEVAVVTITARHEDRRRSYELLMAAHGSV</sequence>
<comment type="caution">
    <text evidence="3">The sequence shown here is derived from an EMBL/GenBank/DDBJ whole genome shotgun (WGS) entry which is preliminary data.</text>
</comment>
<dbReference type="NCBIfam" id="TIGR03558">
    <property type="entry name" value="oxido_grp_1"/>
    <property type="match status" value="1"/>
</dbReference>
<dbReference type="STRING" id="1895771.BGO89_09305"/>
<dbReference type="Pfam" id="PF00296">
    <property type="entry name" value="Bac_luciferase"/>
    <property type="match status" value="1"/>
</dbReference>
<dbReference type="PANTHER" id="PTHR30137">
    <property type="entry name" value="LUCIFERASE-LIKE MONOOXYGENASE"/>
    <property type="match status" value="1"/>
</dbReference>